<reference evidence="4" key="1">
    <citation type="submission" date="2022-06" db="EMBL/GenBank/DDBJ databases">
        <title>Genome sequence of Phormidium yuhuli AB48 isolated from an industrial photobioreactor environment.</title>
        <authorList>
            <person name="Qiu Y."/>
            <person name="Noonan A.J.C."/>
            <person name="Dofher K."/>
            <person name="Koch M."/>
            <person name="Kieft B."/>
            <person name="Lin X."/>
            <person name="Ziels R.M."/>
            <person name="Hallam S.J."/>
        </authorList>
    </citation>
    <scope>NUCLEOTIDE SEQUENCE</scope>
    <source>
        <strain evidence="4">AB48</strain>
    </source>
</reference>
<evidence type="ECO:0000313" key="5">
    <source>
        <dbReference type="Proteomes" id="UP001056708"/>
    </source>
</evidence>
<keyword evidence="1" id="KW-0802">TPR repeat</keyword>
<dbReference type="InterPro" id="IPR001623">
    <property type="entry name" value="DnaJ_domain"/>
</dbReference>
<dbReference type="Gene3D" id="1.25.40.10">
    <property type="entry name" value="Tetratricopeptide repeat domain"/>
    <property type="match status" value="1"/>
</dbReference>
<protein>
    <submittedName>
        <fullName evidence="4">J domain-containing protein</fullName>
    </submittedName>
</protein>
<dbReference type="Gene3D" id="1.10.287.110">
    <property type="entry name" value="DnaJ domain"/>
    <property type="match status" value="1"/>
</dbReference>
<dbReference type="InterPro" id="IPR011990">
    <property type="entry name" value="TPR-like_helical_dom_sf"/>
</dbReference>
<dbReference type="Pfam" id="PF00226">
    <property type="entry name" value="DnaJ"/>
    <property type="match status" value="1"/>
</dbReference>
<feature type="region of interest" description="Disordered" evidence="2">
    <location>
        <begin position="275"/>
        <end position="318"/>
    </location>
</feature>
<dbReference type="SUPFAM" id="SSF46565">
    <property type="entry name" value="Chaperone J-domain"/>
    <property type="match status" value="1"/>
</dbReference>
<evidence type="ECO:0000256" key="1">
    <source>
        <dbReference type="PROSITE-ProRule" id="PRU00339"/>
    </source>
</evidence>
<dbReference type="InterPro" id="IPR036869">
    <property type="entry name" value="J_dom_sf"/>
</dbReference>
<dbReference type="SUPFAM" id="SSF48452">
    <property type="entry name" value="TPR-like"/>
    <property type="match status" value="1"/>
</dbReference>
<feature type="compositionally biased region" description="Pro residues" evidence="2">
    <location>
        <begin position="169"/>
        <end position="183"/>
    </location>
</feature>
<dbReference type="SMART" id="SM00271">
    <property type="entry name" value="DnaJ"/>
    <property type="match status" value="1"/>
</dbReference>
<evidence type="ECO:0000256" key="2">
    <source>
        <dbReference type="SAM" id="MobiDB-lite"/>
    </source>
</evidence>
<dbReference type="PROSITE" id="PS50076">
    <property type="entry name" value="DNAJ_2"/>
    <property type="match status" value="1"/>
</dbReference>
<accession>A0ABY5AT48</accession>
<name>A0ABY5AT48_9CYAN</name>
<dbReference type="RefSeq" id="WP_252663335.1">
    <property type="nucleotide sequence ID" value="NZ_CP098611.1"/>
</dbReference>
<dbReference type="InterPro" id="IPR019734">
    <property type="entry name" value="TPR_rpt"/>
</dbReference>
<feature type="compositionally biased region" description="Basic and acidic residues" evidence="2">
    <location>
        <begin position="294"/>
        <end position="304"/>
    </location>
</feature>
<dbReference type="Proteomes" id="UP001056708">
    <property type="component" value="Chromosome"/>
</dbReference>
<feature type="domain" description="J" evidence="3">
    <location>
        <begin position="18"/>
        <end position="98"/>
    </location>
</feature>
<proteinExistence type="predicted"/>
<feature type="region of interest" description="Disordered" evidence="2">
    <location>
        <begin position="161"/>
        <end position="186"/>
    </location>
</feature>
<keyword evidence="5" id="KW-1185">Reference proteome</keyword>
<dbReference type="CDD" id="cd06257">
    <property type="entry name" value="DnaJ"/>
    <property type="match status" value="1"/>
</dbReference>
<dbReference type="EMBL" id="CP098611">
    <property type="protein sequence ID" value="USR91308.1"/>
    <property type="molecule type" value="Genomic_DNA"/>
</dbReference>
<feature type="repeat" description="TPR" evidence="1">
    <location>
        <begin position="190"/>
        <end position="223"/>
    </location>
</feature>
<evidence type="ECO:0000259" key="3">
    <source>
        <dbReference type="PROSITE" id="PS50076"/>
    </source>
</evidence>
<dbReference type="PROSITE" id="PS50005">
    <property type="entry name" value="TPR"/>
    <property type="match status" value="1"/>
</dbReference>
<sequence length="318" mass="36058">MSFSFDVNRGLFTLDFTDHHAILGVSLDAETKAIRKRYLNIARCLHPDVCQADDRELAQSVLSKLVNPAYSKFSNERESSDYTILLRMLAKRLQQEYGQVDLQSDIAKSLVEANNYEALYEKAVTELAQHQYQDLNRIEHYVGELSELNFVYLYRREQQNKGWAQPSKRPSPSPTAAPPPPPRASTNTFVEQYLQRARSLMEQKNFAYARKELQDALKLEPENSRCHGLLALVYLKQQEVQPSKVNLTMANSHTTKALKLDAKEPLALEARKTLTRMMARPSTAQTPPKSKPPKKSDKTKKSDKGGGGLFGLFGNKKN</sequence>
<gene>
    <name evidence="4" type="ORF">NEA10_00770</name>
</gene>
<evidence type="ECO:0000313" key="4">
    <source>
        <dbReference type="EMBL" id="USR91308.1"/>
    </source>
</evidence>
<organism evidence="4 5">
    <name type="scientific">Phormidium yuhuli AB48</name>
    <dbReference type="NCBI Taxonomy" id="2940671"/>
    <lineage>
        <taxon>Bacteria</taxon>
        <taxon>Bacillati</taxon>
        <taxon>Cyanobacteriota</taxon>
        <taxon>Cyanophyceae</taxon>
        <taxon>Oscillatoriophycideae</taxon>
        <taxon>Oscillatoriales</taxon>
        <taxon>Oscillatoriaceae</taxon>
        <taxon>Phormidium</taxon>
        <taxon>Phormidium yuhuli</taxon>
    </lineage>
</organism>